<dbReference type="InterPro" id="IPR037690">
    <property type="entry name" value="FAM204A"/>
</dbReference>
<protein>
    <submittedName>
        <fullName evidence="3">Uncharacterized protein</fullName>
    </submittedName>
</protein>
<evidence type="ECO:0000256" key="2">
    <source>
        <dbReference type="SAM" id="Phobius"/>
    </source>
</evidence>
<keyword evidence="2" id="KW-0472">Membrane</keyword>
<keyword evidence="2" id="KW-0812">Transmembrane</keyword>
<evidence type="ECO:0000313" key="4">
    <source>
        <dbReference type="Proteomes" id="UP001186944"/>
    </source>
</evidence>
<gene>
    <name evidence="3" type="ORF">FSP39_008836</name>
</gene>
<comment type="caution">
    <text evidence="3">The sequence shown here is derived from an EMBL/GenBank/DDBJ whole genome shotgun (WGS) entry which is preliminary data.</text>
</comment>
<accession>A0AA89BYC1</accession>
<dbReference type="AlphaFoldDB" id="A0AA89BYC1"/>
<dbReference type="PANTHER" id="PTHR14386">
    <property type="entry name" value="PROTEIN FAM204A"/>
    <property type="match status" value="1"/>
</dbReference>
<evidence type="ECO:0000313" key="3">
    <source>
        <dbReference type="EMBL" id="KAK3094994.1"/>
    </source>
</evidence>
<dbReference type="EMBL" id="VSWD01000008">
    <property type="protein sequence ID" value="KAK3094994.1"/>
    <property type="molecule type" value="Genomic_DNA"/>
</dbReference>
<organism evidence="3 4">
    <name type="scientific">Pinctada imbricata</name>
    <name type="common">Atlantic pearl-oyster</name>
    <name type="synonym">Pinctada martensii</name>
    <dbReference type="NCBI Taxonomy" id="66713"/>
    <lineage>
        <taxon>Eukaryota</taxon>
        <taxon>Metazoa</taxon>
        <taxon>Spiralia</taxon>
        <taxon>Lophotrochozoa</taxon>
        <taxon>Mollusca</taxon>
        <taxon>Bivalvia</taxon>
        <taxon>Autobranchia</taxon>
        <taxon>Pteriomorphia</taxon>
        <taxon>Pterioida</taxon>
        <taxon>Pterioidea</taxon>
        <taxon>Pteriidae</taxon>
        <taxon>Pinctada</taxon>
    </lineage>
</organism>
<feature type="region of interest" description="Disordered" evidence="1">
    <location>
        <begin position="1"/>
        <end position="58"/>
    </location>
</feature>
<evidence type="ECO:0000256" key="1">
    <source>
        <dbReference type="SAM" id="MobiDB-lite"/>
    </source>
</evidence>
<name>A0AA89BYC1_PINIB</name>
<dbReference type="Proteomes" id="UP001186944">
    <property type="component" value="Unassembled WGS sequence"/>
</dbReference>
<keyword evidence="4" id="KW-1185">Reference proteome</keyword>
<feature type="transmembrane region" description="Helical" evidence="2">
    <location>
        <begin position="142"/>
        <end position="163"/>
    </location>
</feature>
<dbReference type="PANTHER" id="PTHR14386:SF2">
    <property type="entry name" value="PROTEIN FAM204A"/>
    <property type="match status" value="1"/>
</dbReference>
<proteinExistence type="predicted"/>
<keyword evidence="2" id="KW-1133">Transmembrane helix</keyword>
<reference evidence="3" key="1">
    <citation type="submission" date="2019-08" db="EMBL/GenBank/DDBJ databases">
        <title>The improved chromosome-level genome for the pearl oyster Pinctada fucata martensii using PacBio sequencing and Hi-C.</title>
        <authorList>
            <person name="Zheng Z."/>
        </authorList>
    </citation>
    <scope>NUCLEOTIDE SEQUENCE</scope>
    <source>
        <strain evidence="3">ZZ-2019</strain>
        <tissue evidence="3">Adductor muscle</tissue>
    </source>
</reference>
<sequence>MEKVQTEIQTDEDKDILVEHDVKFGPPVNQQTQNRKRKLDTASDQISHASSHKSNDWQEVKPFLTAKDNLKGTDPGKYAPKSGLEKKIDTAIKKGDFKTAEDLSDKLANREVSDVYEINQSSLGILTICIPSSTTTSSLVSIHLSLFSSLIIFWEALMLALLVTNTSQFYATEGLSNVLADLWIMKLQSNDLSEHFFLWFI</sequence>